<proteinExistence type="inferred from homology"/>
<feature type="domain" description="Endonuclease/exonuclease/phosphatase" evidence="6">
    <location>
        <begin position="53"/>
        <end position="231"/>
    </location>
</feature>
<protein>
    <recommendedName>
        <fullName evidence="6">Endonuclease/exonuclease/phosphatase domain-containing protein</fullName>
    </recommendedName>
</protein>
<evidence type="ECO:0000256" key="4">
    <source>
        <dbReference type="ARBA" id="ARBA00022801"/>
    </source>
</evidence>
<dbReference type="PANTHER" id="PTHR22748">
    <property type="entry name" value="AP ENDONUCLEASE"/>
    <property type="match status" value="1"/>
</dbReference>
<dbReference type="AlphaFoldDB" id="A0AAF0UIP9"/>
<evidence type="ECO:0000256" key="2">
    <source>
        <dbReference type="ARBA" id="ARBA00007092"/>
    </source>
</evidence>
<evidence type="ECO:0000256" key="1">
    <source>
        <dbReference type="ARBA" id="ARBA00001946"/>
    </source>
</evidence>
<keyword evidence="8" id="KW-1185">Reference proteome</keyword>
<dbReference type="GO" id="GO:0006284">
    <property type="term" value="P:base-excision repair"/>
    <property type="evidence" value="ECO:0007669"/>
    <property type="project" value="TreeGrafter"/>
</dbReference>
<dbReference type="GO" id="GO:0008311">
    <property type="term" value="F:double-stranded DNA 3'-5' DNA exonuclease activity"/>
    <property type="evidence" value="ECO:0007669"/>
    <property type="project" value="TreeGrafter"/>
</dbReference>
<evidence type="ECO:0000259" key="6">
    <source>
        <dbReference type="Pfam" id="PF03372"/>
    </source>
</evidence>
<dbReference type="InterPro" id="IPR005135">
    <property type="entry name" value="Endo/exonuclease/phosphatase"/>
</dbReference>
<organism evidence="7 8">
    <name type="scientific">Solanum verrucosum</name>
    <dbReference type="NCBI Taxonomy" id="315347"/>
    <lineage>
        <taxon>Eukaryota</taxon>
        <taxon>Viridiplantae</taxon>
        <taxon>Streptophyta</taxon>
        <taxon>Embryophyta</taxon>
        <taxon>Tracheophyta</taxon>
        <taxon>Spermatophyta</taxon>
        <taxon>Magnoliopsida</taxon>
        <taxon>eudicotyledons</taxon>
        <taxon>Gunneridae</taxon>
        <taxon>Pentapetalae</taxon>
        <taxon>asterids</taxon>
        <taxon>lamiids</taxon>
        <taxon>Solanales</taxon>
        <taxon>Solanaceae</taxon>
        <taxon>Solanoideae</taxon>
        <taxon>Solaneae</taxon>
        <taxon>Solanum</taxon>
    </lineage>
</organism>
<accession>A0AAF0UIP9</accession>
<gene>
    <name evidence="7" type="ORF">MTR67_039969</name>
</gene>
<evidence type="ECO:0000256" key="5">
    <source>
        <dbReference type="ARBA" id="ARBA00022842"/>
    </source>
</evidence>
<dbReference type="Proteomes" id="UP001234989">
    <property type="component" value="Chromosome 9"/>
</dbReference>
<reference evidence="7" key="1">
    <citation type="submission" date="2023-08" db="EMBL/GenBank/DDBJ databases">
        <title>A de novo genome assembly of Solanum verrucosum Schlechtendal, a Mexican diploid species geographically isolated from the other diploid A-genome species in potato relatives.</title>
        <authorList>
            <person name="Hosaka K."/>
        </authorList>
    </citation>
    <scope>NUCLEOTIDE SEQUENCE</scope>
    <source>
        <tissue evidence="7">Young leaves</tissue>
    </source>
</reference>
<dbReference type="Pfam" id="PF03372">
    <property type="entry name" value="Exo_endo_phos"/>
    <property type="match status" value="1"/>
</dbReference>
<keyword evidence="5" id="KW-0460">Magnesium</keyword>
<evidence type="ECO:0000313" key="8">
    <source>
        <dbReference type="Proteomes" id="UP001234989"/>
    </source>
</evidence>
<name>A0AAF0UIP9_SOLVR</name>
<dbReference type="SUPFAM" id="SSF56219">
    <property type="entry name" value="DNase I-like"/>
    <property type="match status" value="1"/>
</dbReference>
<dbReference type="InterPro" id="IPR004808">
    <property type="entry name" value="AP_endonuc_1"/>
</dbReference>
<dbReference type="PANTHER" id="PTHR22748:SF19">
    <property type="entry name" value="ENDONUCLEASE_EXONUCLEASE_PHOSPHATASE DOMAIN-CONTAINING PROTEIN"/>
    <property type="match status" value="1"/>
</dbReference>
<evidence type="ECO:0000256" key="3">
    <source>
        <dbReference type="ARBA" id="ARBA00022723"/>
    </source>
</evidence>
<dbReference type="GO" id="GO:0046872">
    <property type="term" value="F:metal ion binding"/>
    <property type="evidence" value="ECO:0007669"/>
    <property type="project" value="UniProtKB-KW"/>
</dbReference>
<dbReference type="GO" id="GO:0008081">
    <property type="term" value="F:phosphoric diester hydrolase activity"/>
    <property type="evidence" value="ECO:0007669"/>
    <property type="project" value="TreeGrafter"/>
</dbReference>
<evidence type="ECO:0000313" key="7">
    <source>
        <dbReference type="EMBL" id="WMV46584.1"/>
    </source>
</evidence>
<comment type="similarity">
    <text evidence="2">Belongs to the DNA repair enzymes AP/ExoA family.</text>
</comment>
<keyword evidence="4" id="KW-0378">Hydrolase</keyword>
<keyword evidence="3" id="KW-0479">Metal-binding</keyword>
<dbReference type="GO" id="GO:0005634">
    <property type="term" value="C:nucleus"/>
    <property type="evidence" value="ECO:0007669"/>
    <property type="project" value="TreeGrafter"/>
</dbReference>
<dbReference type="Gene3D" id="3.60.10.10">
    <property type="entry name" value="Endonuclease/exonuclease/phosphatase"/>
    <property type="match status" value="1"/>
</dbReference>
<comment type="cofactor">
    <cofactor evidence="1">
        <name>Mg(2+)</name>
        <dbReference type="ChEBI" id="CHEBI:18420"/>
    </cofactor>
</comment>
<dbReference type="GO" id="GO:0003906">
    <property type="term" value="F:DNA-(apurinic or apyrimidinic site) endonuclease activity"/>
    <property type="evidence" value="ECO:0007669"/>
    <property type="project" value="TreeGrafter"/>
</dbReference>
<dbReference type="EMBL" id="CP133620">
    <property type="protein sequence ID" value="WMV46584.1"/>
    <property type="molecule type" value="Genomic_DNA"/>
</dbReference>
<sequence>MSTKHGVDFKGHEEKVKELFLKVDNNKSLNKGTYGTVKKKGMKRSLIGKTKKEWNVDAVCLQETKLSEDITEVVRDIWGNKWVDYVHLEASGTRGGIVIMWDKRDWEGKLSSVGMYSVSCSLVGKTQDFKWHLTCIYAPNHRQEREKTWGEIGATRGLFSGPCILCGDFNTTRHPLEKKNCRRINNAMSDLSEFIEDMELVNLDLKGGKYTWKKGDRHDNATRLDRILISDEMDDSFKYLKHYVL</sequence>
<dbReference type="InterPro" id="IPR036691">
    <property type="entry name" value="Endo/exonu/phosph_ase_sf"/>
</dbReference>